<reference evidence="2 3" key="1">
    <citation type="submission" date="2017-02" db="EMBL/GenBank/DDBJ databases">
        <title>isolation and characterization of a novel temperate virus Aeropyrum globular virus 1 infecting hyperthermophilic archaeon Aeropyrum.</title>
        <authorList>
            <person name="Yumiya M."/>
            <person name="Yoshida T."/>
            <person name="Sako Y."/>
        </authorList>
    </citation>
    <scope>NUCLEOTIDE SEQUENCE [LARGE SCALE GENOMIC DNA]</scope>
    <source>
        <strain evidence="2 3">YK1-12-2013</strain>
    </source>
</reference>
<dbReference type="InterPro" id="IPR036388">
    <property type="entry name" value="WH-like_DNA-bd_sf"/>
</dbReference>
<dbReference type="CDD" id="cd07725">
    <property type="entry name" value="TTHA1429-like_MBL-fold"/>
    <property type="match status" value="1"/>
</dbReference>
<dbReference type="Gene3D" id="1.10.10.10">
    <property type="entry name" value="Winged helix-like DNA-binding domain superfamily/Winged helix DNA-binding domain"/>
    <property type="match status" value="1"/>
</dbReference>
<dbReference type="Proteomes" id="UP000291213">
    <property type="component" value="Unassembled WGS sequence"/>
</dbReference>
<dbReference type="SUPFAM" id="SSF56281">
    <property type="entry name" value="Metallo-hydrolase/oxidoreductase"/>
    <property type="match status" value="1"/>
</dbReference>
<dbReference type="SMART" id="SM00849">
    <property type="entry name" value="Lactamase_B"/>
    <property type="match status" value="1"/>
</dbReference>
<dbReference type="Pfam" id="PF00753">
    <property type="entry name" value="Lactamase_B"/>
    <property type="match status" value="1"/>
</dbReference>
<dbReference type="InterPro" id="IPR050662">
    <property type="entry name" value="Sec-metab_biosynth-thioest"/>
</dbReference>
<protein>
    <recommendedName>
        <fullName evidence="1">Metallo-beta-lactamase domain-containing protein</fullName>
    </recommendedName>
</protein>
<proteinExistence type="predicted"/>
<sequence length="340" mass="38355">MGVRFTLPSGEKPFSVVNVWIPIQSLGSVNVIVFKKDAGEVDLVDAGMYSARSVHDLLAKIKSRIRGKIRDVDKTVITHFHVDHMSGAAILREVFEPTVFIGIGELELPLRSGSPDVFVDNILTLYREHGVPELVLESIRRSHPVFRTVLAYRAFSSLDLKPIYPGDILRLGEASYRALPAPGHTPGHIVLESLDGTHAIVGDTLLERITPSVILYDEEHDPLGSYLRTLEMLAQKNYLVAYPGHGNPIISPAERARELIEHHMRRLSEVLELLKRRGSATAYEVAMGMKWRTRYSSWEEYPSVEKFFAIGEALAHLKRLYEEMKVEVIERGGVKRFRIL</sequence>
<feature type="domain" description="Metallo-beta-lactamase" evidence="1">
    <location>
        <begin position="28"/>
        <end position="245"/>
    </location>
</feature>
<dbReference type="InterPro" id="IPR001279">
    <property type="entry name" value="Metallo-B-lactamas"/>
</dbReference>
<evidence type="ECO:0000313" key="3">
    <source>
        <dbReference type="Proteomes" id="UP000291213"/>
    </source>
</evidence>
<dbReference type="EMBL" id="BDMD01000106">
    <property type="protein sequence ID" value="GBF09804.1"/>
    <property type="molecule type" value="Genomic_DNA"/>
</dbReference>
<dbReference type="AlphaFoldDB" id="A0A401HBM2"/>
<organism evidence="2 3">
    <name type="scientific">Aeropyrum pernix</name>
    <dbReference type="NCBI Taxonomy" id="56636"/>
    <lineage>
        <taxon>Archaea</taxon>
        <taxon>Thermoproteota</taxon>
        <taxon>Thermoprotei</taxon>
        <taxon>Desulfurococcales</taxon>
        <taxon>Desulfurococcaceae</taxon>
        <taxon>Aeropyrum</taxon>
    </lineage>
</organism>
<dbReference type="Gene3D" id="3.60.15.10">
    <property type="entry name" value="Ribonuclease Z/Hydroxyacylglutathione hydrolase-like"/>
    <property type="match status" value="1"/>
</dbReference>
<dbReference type="PANTHER" id="PTHR23131">
    <property type="entry name" value="ENDORIBONUCLEASE LACTB2"/>
    <property type="match status" value="1"/>
</dbReference>
<evidence type="ECO:0000259" key="1">
    <source>
        <dbReference type="SMART" id="SM00849"/>
    </source>
</evidence>
<dbReference type="InterPro" id="IPR036866">
    <property type="entry name" value="RibonucZ/Hydroxyglut_hydro"/>
</dbReference>
<accession>A0A401HBM2</accession>
<evidence type="ECO:0000313" key="2">
    <source>
        <dbReference type="EMBL" id="GBF09804.1"/>
    </source>
</evidence>
<gene>
    <name evidence="2" type="ORF">apy_15290</name>
</gene>
<dbReference type="PANTHER" id="PTHR23131:SF4">
    <property type="entry name" value="METALLO-BETA-LACTAMASE SUPERFAMILY POTEIN"/>
    <property type="match status" value="1"/>
</dbReference>
<name>A0A401HBM2_AERPX</name>
<comment type="caution">
    <text evidence="2">The sequence shown here is derived from an EMBL/GenBank/DDBJ whole genome shotgun (WGS) entry which is preliminary data.</text>
</comment>